<dbReference type="Gene3D" id="3.40.50.1390">
    <property type="entry name" value="Resolvase, N-terminal catalytic domain"/>
    <property type="match status" value="1"/>
</dbReference>
<dbReference type="OrthoDB" id="5479610at2"/>
<dbReference type="InterPro" id="IPR011109">
    <property type="entry name" value="DNA_bind_recombinase_dom"/>
</dbReference>
<dbReference type="RefSeq" id="WP_130189373.1">
    <property type="nucleotide sequence ID" value="NZ_CP035913.1"/>
</dbReference>
<organism evidence="2 3">
    <name type="scientific">Pseudoduganella lutea</name>
    <dbReference type="NCBI Taxonomy" id="321985"/>
    <lineage>
        <taxon>Bacteria</taxon>
        <taxon>Pseudomonadati</taxon>
        <taxon>Pseudomonadota</taxon>
        <taxon>Betaproteobacteria</taxon>
        <taxon>Burkholderiales</taxon>
        <taxon>Oxalobacteraceae</taxon>
        <taxon>Telluria group</taxon>
        <taxon>Pseudoduganella</taxon>
    </lineage>
</organism>
<dbReference type="InterPro" id="IPR038109">
    <property type="entry name" value="DNA_bind_recomb_sf"/>
</dbReference>
<reference evidence="2 3" key="1">
    <citation type="submission" date="2019-02" db="EMBL/GenBank/DDBJ databases">
        <title>Draft Genome Sequences of Six Type Strains of the Genus Massilia.</title>
        <authorList>
            <person name="Miess H."/>
            <person name="Frediansyhah A."/>
            <person name="Gross H."/>
        </authorList>
    </citation>
    <scope>NUCLEOTIDE SEQUENCE [LARGE SCALE GENOMIC DNA]</scope>
    <source>
        <strain evidence="2 3">DSM 17473</strain>
    </source>
</reference>
<accession>A0A4P6L4M2</accession>
<dbReference type="PANTHER" id="PTHR30461:SF23">
    <property type="entry name" value="DNA RECOMBINASE-RELATED"/>
    <property type="match status" value="1"/>
</dbReference>
<evidence type="ECO:0000313" key="2">
    <source>
        <dbReference type="EMBL" id="QBE66265.1"/>
    </source>
</evidence>
<dbReference type="GO" id="GO:0000150">
    <property type="term" value="F:DNA strand exchange activity"/>
    <property type="evidence" value="ECO:0007669"/>
    <property type="project" value="InterPro"/>
</dbReference>
<name>A0A4P6L4M2_9BURK</name>
<dbReference type="AlphaFoldDB" id="A0A4P6L4M2"/>
<dbReference type="PROSITE" id="PS51736">
    <property type="entry name" value="RECOMBINASES_3"/>
    <property type="match status" value="1"/>
</dbReference>
<dbReference type="PANTHER" id="PTHR30461">
    <property type="entry name" value="DNA-INVERTASE FROM LAMBDOID PROPHAGE"/>
    <property type="match status" value="1"/>
</dbReference>
<keyword evidence="3" id="KW-1185">Reference proteome</keyword>
<dbReference type="EMBL" id="CP035913">
    <property type="protein sequence ID" value="QBE66265.1"/>
    <property type="molecule type" value="Genomic_DNA"/>
</dbReference>
<sequence length="511" mass="56130">MNSSVNGSSADAMPVAAYARMSTETQDHSIQHQLDAINQYTQARAMTVMRTFVDEGRTGLTLQQRPGLQALLTAATAQPCLFRAIVVYDISRWGRFQDVDESAFYEYLCRRAGVTVLYCAEPFSDDGSPMQALVKSVKRIMAAEYSRELSAKVWQAQCRFSRMGFKQGGLPGFGLCRVPVTANGTHRSSLRDGERKPAVTDRVALAPTTEADIRLVRRIYAMYLKQSMGDSAIAARLRAEGRVNHLGKPWDAATVRRILTSEKYCGELVFNRTTRRLRTPVAANPASAWVRCDSALMPMVSRATFDAAMSARAQRSSGPDRESILNGMRAIVRQYGTINVRLCRAAGLPGKTTVQAMFGGYIQAYAAAGLPDQRTQSGCLGVRSARALILALRDQAHACAERAGAAVSCCRAWNVLILNDRLRVRLSVASCRCYPDTQLRWRIPAQEGEPADFVLCGMLDGANQRLGRYVLLPLAQCARGSLFLAEKAMAHWPVQHFTSLNAVFGLAPDNS</sequence>
<dbReference type="Proteomes" id="UP000290637">
    <property type="component" value="Chromosome"/>
</dbReference>
<dbReference type="SMART" id="SM00857">
    <property type="entry name" value="Resolvase"/>
    <property type="match status" value="1"/>
</dbReference>
<dbReference type="InterPro" id="IPR050639">
    <property type="entry name" value="SSR_resolvase"/>
</dbReference>
<dbReference type="GO" id="GO:0003677">
    <property type="term" value="F:DNA binding"/>
    <property type="evidence" value="ECO:0007669"/>
    <property type="project" value="InterPro"/>
</dbReference>
<dbReference type="CDD" id="cd00338">
    <property type="entry name" value="Ser_Recombinase"/>
    <property type="match status" value="1"/>
</dbReference>
<gene>
    <name evidence="2" type="ORF">EWM63_27530</name>
</gene>
<dbReference type="Gene3D" id="3.90.1750.20">
    <property type="entry name" value="Putative Large Serine Recombinase, Chain B, Domain 2"/>
    <property type="match status" value="1"/>
</dbReference>
<dbReference type="InterPro" id="IPR006119">
    <property type="entry name" value="Resolv_N"/>
</dbReference>
<feature type="domain" description="Resolvase/invertase-type recombinase catalytic" evidence="1">
    <location>
        <begin position="14"/>
        <end position="164"/>
    </location>
</feature>
<dbReference type="SUPFAM" id="SSF53041">
    <property type="entry name" value="Resolvase-like"/>
    <property type="match status" value="1"/>
</dbReference>
<evidence type="ECO:0000259" key="1">
    <source>
        <dbReference type="PROSITE" id="PS51736"/>
    </source>
</evidence>
<protein>
    <submittedName>
        <fullName evidence="2">Recombinase family protein</fullName>
    </submittedName>
</protein>
<dbReference type="Pfam" id="PF07508">
    <property type="entry name" value="Recombinase"/>
    <property type="match status" value="1"/>
</dbReference>
<dbReference type="Pfam" id="PF00239">
    <property type="entry name" value="Resolvase"/>
    <property type="match status" value="1"/>
</dbReference>
<dbReference type="KEGG" id="plue:EWM63_27530"/>
<proteinExistence type="predicted"/>
<dbReference type="InterPro" id="IPR036162">
    <property type="entry name" value="Resolvase-like_N_sf"/>
</dbReference>
<evidence type="ECO:0000313" key="3">
    <source>
        <dbReference type="Proteomes" id="UP000290637"/>
    </source>
</evidence>